<dbReference type="EMBL" id="PJCG01000061">
    <property type="protein sequence ID" value="PKI19420.1"/>
    <property type="molecule type" value="Genomic_DNA"/>
</dbReference>
<dbReference type="Proteomes" id="UP000233399">
    <property type="component" value="Unassembled WGS sequence"/>
</dbReference>
<sequence length="270" mass="31514">MFIFEVTTPGTSIIYNDECKRHEIERLLDDLKDCFFEANMALNLFTEAQQQQQQSFNNDNWEKNSARRSELFEEVSSDLGNTRDFFTFDHRSFYDDILHEVDVRFNRERWATQIPESLERKKVFIFAKAFLQSLDGFEKFLKVISQQEHTPEKLKDCHAEFGAAFPHLRGVRNTVQHMEDRSRGLSDKVKNSVKQRIDFQKPTKIVDAPEGVEVLILNTIMGTNFGCTKADGHYGEVDVSPESMQTLQKILHDVLNAFEWEGMKRHEPRA</sequence>
<accession>A0A2N1IME6</accession>
<evidence type="ECO:0000313" key="1">
    <source>
        <dbReference type="EMBL" id="PKI19420.1"/>
    </source>
</evidence>
<gene>
    <name evidence="1" type="ORF">CXB65_23340</name>
</gene>
<organism evidence="1 2">
    <name type="scientific">Pseudomonas monteilii</name>
    <dbReference type="NCBI Taxonomy" id="76759"/>
    <lineage>
        <taxon>Bacteria</taxon>
        <taxon>Pseudomonadati</taxon>
        <taxon>Pseudomonadota</taxon>
        <taxon>Gammaproteobacteria</taxon>
        <taxon>Pseudomonadales</taxon>
        <taxon>Pseudomonadaceae</taxon>
        <taxon>Pseudomonas</taxon>
    </lineage>
</organism>
<reference evidence="1 2" key="1">
    <citation type="submission" date="2017-12" db="EMBL/GenBank/DDBJ databases">
        <title>Isolation and characterization of an aerobic denitrifying Pseudomonas monteilii CY06 from aquaculture ponds.</title>
        <authorList>
            <person name="Ma Q."/>
            <person name="Cai Y."/>
            <person name="He Z."/>
        </authorList>
    </citation>
    <scope>NUCLEOTIDE SEQUENCE [LARGE SCALE GENOMIC DNA]</scope>
    <source>
        <strain evidence="1 2">CY06</strain>
    </source>
</reference>
<evidence type="ECO:0000313" key="2">
    <source>
        <dbReference type="Proteomes" id="UP000233399"/>
    </source>
</evidence>
<protein>
    <submittedName>
        <fullName evidence="1">Uncharacterized protein</fullName>
    </submittedName>
</protein>
<proteinExistence type="predicted"/>
<dbReference type="AlphaFoldDB" id="A0A2N1IME6"/>
<name>A0A2N1IME6_9PSED</name>
<dbReference type="RefSeq" id="WP_101196699.1">
    <property type="nucleotide sequence ID" value="NZ_PJCG01000061.1"/>
</dbReference>
<comment type="caution">
    <text evidence="1">The sequence shown here is derived from an EMBL/GenBank/DDBJ whole genome shotgun (WGS) entry which is preliminary data.</text>
</comment>